<proteinExistence type="predicted"/>
<sequence length="93" mass="9911">MPSVVASTAPLVLLIPASNTEERFSSSAPSTSSLSPPVHEDSLYTVQARNWSVGEATIEAVKEALDGTAGKKLESYNFAAFEVKTISREIVRA</sequence>
<keyword evidence="2" id="KW-1185">Reference proteome</keyword>
<organism evidence="1 2">
    <name type="scientific">Pterulicium gracile</name>
    <dbReference type="NCBI Taxonomy" id="1884261"/>
    <lineage>
        <taxon>Eukaryota</taxon>
        <taxon>Fungi</taxon>
        <taxon>Dikarya</taxon>
        <taxon>Basidiomycota</taxon>
        <taxon>Agaricomycotina</taxon>
        <taxon>Agaricomycetes</taxon>
        <taxon>Agaricomycetidae</taxon>
        <taxon>Agaricales</taxon>
        <taxon>Pleurotineae</taxon>
        <taxon>Pterulaceae</taxon>
        <taxon>Pterulicium</taxon>
    </lineage>
</organism>
<reference evidence="1 2" key="1">
    <citation type="journal article" date="2019" name="Nat. Ecol. Evol.">
        <title>Megaphylogeny resolves global patterns of mushroom evolution.</title>
        <authorList>
            <person name="Varga T."/>
            <person name="Krizsan K."/>
            <person name="Foldi C."/>
            <person name="Dima B."/>
            <person name="Sanchez-Garcia M."/>
            <person name="Sanchez-Ramirez S."/>
            <person name="Szollosi G.J."/>
            <person name="Szarkandi J.G."/>
            <person name="Papp V."/>
            <person name="Albert L."/>
            <person name="Andreopoulos W."/>
            <person name="Angelini C."/>
            <person name="Antonin V."/>
            <person name="Barry K.W."/>
            <person name="Bougher N.L."/>
            <person name="Buchanan P."/>
            <person name="Buyck B."/>
            <person name="Bense V."/>
            <person name="Catcheside P."/>
            <person name="Chovatia M."/>
            <person name="Cooper J."/>
            <person name="Damon W."/>
            <person name="Desjardin D."/>
            <person name="Finy P."/>
            <person name="Geml J."/>
            <person name="Haridas S."/>
            <person name="Hughes K."/>
            <person name="Justo A."/>
            <person name="Karasinski D."/>
            <person name="Kautmanova I."/>
            <person name="Kiss B."/>
            <person name="Kocsube S."/>
            <person name="Kotiranta H."/>
            <person name="LaButti K.M."/>
            <person name="Lechner B.E."/>
            <person name="Liimatainen K."/>
            <person name="Lipzen A."/>
            <person name="Lukacs Z."/>
            <person name="Mihaltcheva S."/>
            <person name="Morgado L.N."/>
            <person name="Niskanen T."/>
            <person name="Noordeloos M.E."/>
            <person name="Ohm R.A."/>
            <person name="Ortiz-Santana B."/>
            <person name="Ovrebo C."/>
            <person name="Racz N."/>
            <person name="Riley R."/>
            <person name="Savchenko A."/>
            <person name="Shiryaev A."/>
            <person name="Soop K."/>
            <person name="Spirin V."/>
            <person name="Szebenyi C."/>
            <person name="Tomsovsky M."/>
            <person name="Tulloss R.E."/>
            <person name="Uehling J."/>
            <person name="Grigoriev I.V."/>
            <person name="Vagvolgyi C."/>
            <person name="Papp T."/>
            <person name="Martin F.M."/>
            <person name="Miettinen O."/>
            <person name="Hibbett D.S."/>
            <person name="Nagy L.G."/>
        </authorList>
    </citation>
    <scope>NUCLEOTIDE SEQUENCE [LARGE SCALE GENOMIC DNA]</scope>
    <source>
        <strain evidence="1 2">CBS 309.79</strain>
    </source>
</reference>
<evidence type="ECO:0000313" key="2">
    <source>
        <dbReference type="Proteomes" id="UP000305067"/>
    </source>
</evidence>
<protein>
    <submittedName>
        <fullName evidence="1">Uncharacterized protein</fullName>
    </submittedName>
</protein>
<dbReference type="EMBL" id="ML178844">
    <property type="protein sequence ID" value="TFK97876.1"/>
    <property type="molecule type" value="Genomic_DNA"/>
</dbReference>
<dbReference type="Proteomes" id="UP000305067">
    <property type="component" value="Unassembled WGS sequence"/>
</dbReference>
<name>A0A5C3Q8H5_9AGAR</name>
<evidence type="ECO:0000313" key="1">
    <source>
        <dbReference type="EMBL" id="TFK97876.1"/>
    </source>
</evidence>
<gene>
    <name evidence="1" type="ORF">BDV98DRAFT_607336</name>
</gene>
<dbReference type="AlphaFoldDB" id="A0A5C3Q8H5"/>
<accession>A0A5C3Q8H5</accession>